<keyword evidence="2" id="KW-1185">Reference proteome</keyword>
<proteinExistence type="predicted"/>
<dbReference type="EMBL" id="MASW01000002">
    <property type="protein sequence ID" value="PXY27418.1"/>
    <property type="molecule type" value="Genomic_DNA"/>
</dbReference>
<organism evidence="1 2">
    <name type="scientific">Prauserella muralis</name>
    <dbReference type="NCBI Taxonomy" id="588067"/>
    <lineage>
        <taxon>Bacteria</taxon>
        <taxon>Bacillati</taxon>
        <taxon>Actinomycetota</taxon>
        <taxon>Actinomycetes</taxon>
        <taxon>Pseudonocardiales</taxon>
        <taxon>Pseudonocardiaceae</taxon>
        <taxon>Prauserella</taxon>
    </lineage>
</organism>
<gene>
    <name evidence="1" type="ORF">BAY60_13365</name>
</gene>
<name>A0A2V4B210_9PSEU</name>
<sequence>MGDTRSSEAKEASEARKDAVLRMRRDGMDFEAIGAALDPPVSKQRAHQIYAEALRQIPAQSVAEYRAEQEQRLDELRRQALAVLGRDHLAVSQGRVVRLSDDGPPVLDDMPKLRAVETILKIEERLARLRGIDVPTKAQVEGNVQVKYLVEGINPKELT</sequence>
<evidence type="ECO:0000313" key="1">
    <source>
        <dbReference type="EMBL" id="PXY27418.1"/>
    </source>
</evidence>
<dbReference type="RefSeq" id="WP_112281418.1">
    <property type="nucleotide sequence ID" value="NZ_MASW01000002.1"/>
</dbReference>
<dbReference type="AlphaFoldDB" id="A0A2V4B210"/>
<dbReference type="Proteomes" id="UP000249915">
    <property type="component" value="Unassembled WGS sequence"/>
</dbReference>
<evidence type="ECO:0000313" key="2">
    <source>
        <dbReference type="Proteomes" id="UP000249915"/>
    </source>
</evidence>
<dbReference type="OrthoDB" id="4338705at2"/>
<reference evidence="1 2" key="1">
    <citation type="submission" date="2016-07" db="EMBL/GenBank/DDBJ databases">
        <title>Draft genome sequence of Prauserella muralis DSM 45305, isolated from a mould-covered wall in an indoor environment.</title>
        <authorList>
            <person name="Ruckert C."/>
            <person name="Albersmeier A."/>
            <person name="Jiang C.-L."/>
            <person name="Jiang Y."/>
            <person name="Kalinowski J."/>
            <person name="Schneider O."/>
            <person name="Winkler A."/>
            <person name="Zotchev S.B."/>
        </authorList>
    </citation>
    <scope>NUCLEOTIDE SEQUENCE [LARGE SCALE GENOMIC DNA]</scope>
    <source>
        <strain evidence="1 2">DSM 45305</strain>
    </source>
</reference>
<comment type="caution">
    <text evidence="1">The sequence shown here is derived from an EMBL/GenBank/DDBJ whole genome shotgun (WGS) entry which is preliminary data.</text>
</comment>
<accession>A0A2V4B210</accession>
<protein>
    <submittedName>
        <fullName evidence="1">Uncharacterized protein</fullName>
    </submittedName>
</protein>